<organism evidence="1 2">
    <name type="scientific">Stylosanthes scabra</name>
    <dbReference type="NCBI Taxonomy" id="79078"/>
    <lineage>
        <taxon>Eukaryota</taxon>
        <taxon>Viridiplantae</taxon>
        <taxon>Streptophyta</taxon>
        <taxon>Embryophyta</taxon>
        <taxon>Tracheophyta</taxon>
        <taxon>Spermatophyta</taxon>
        <taxon>Magnoliopsida</taxon>
        <taxon>eudicotyledons</taxon>
        <taxon>Gunneridae</taxon>
        <taxon>Pentapetalae</taxon>
        <taxon>rosids</taxon>
        <taxon>fabids</taxon>
        <taxon>Fabales</taxon>
        <taxon>Fabaceae</taxon>
        <taxon>Papilionoideae</taxon>
        <taxon>50 kb inversion clade</taxon>
        <taxon>dalbergioids sensu lato</taxon>
        <taxon>Dalbergieae</taxon>
        <taxon>Pterocarpus clade</taxon>
        <taxon>Stylosanthes</taxon>
    </lineage>
</organism>
<evidence type="ECO:0000313" key="2">
    <source>
        <dbReference type="Proteomes" id="UP001341840"/>
    </source>
</evidence>
<evidence type="ECO:0000313" key="1">
    <source>
        <dbReference type="EMBL" id="MED6115369.1"/>
    </source>
</evidence>
<sequence length="120" mass="13953">MRLEVVMLLEEAAMRLTEKLPLLDNLLDDGRVPINSEGLQIYNNPDLPQEDEYEDGLVLKSFYEHSKDTRSKFKKKKTINPNREDHTVYLKNMEISIIQWTCTSLWFDTVELGGLQEHGA</sequence>
<dbReference type="EMBL" id="JASCZI010001696">
    <property type="protein sequence ID" value="MED6115369.1"/>
    <property type="molecule type" value="Genomic_DNA"/>
</dbReference>
<proteinExistence type="predicted"/>
<protein>
    <submittedName>
        <fullName evidence="1">Uncharacterized protein</fullName>
    </submittedName>
</protein>
<name>A0ABU6QWI8_9FABA</name>
<keyword evidence="2" id="KW-1185">Reference proteome</keyword>
<gene>
    <name evidence="1" type="ORF">PIB30_089772</name>
</gene>
<reference evidence="1 2" key="1">
    <citation type="journal article" date="2023" name="Plants (Basel)">
        <title>Bridging the Gap: Combining Genomics and Transcriptomics Approaches to Understand Stylosanthes scabra, an Orphan Legume from the Brazilian Caatinga.</title>
        <authorList>
            <person name="Ferreira-Neto J.R.C."/>
            <person name="da Silva M.D."/>
            <person name="Binneck E."/>
            <person name="de Melo N.F."/>
            <person name="da Silva R.H."/>
            <person name="de Melo A.L.T.M."/>
            <person name="Pandolfi V."/>
            <person name="Bustamante F.O."/>
            <person name="Brasileiro-Vidal A.C."/>
            <person name="Benko-Iseppon A.M."/>
        </authorList>
    </citation>
    <scope>NUCLEOTIDE SEQUENCE [LARGE SCALE GENOMIC DNA]</scope>
    <source>
        <tissue evidence="1">Leaves</tissue>
    </source>
</reference>
<comment type="caution">
    <text evidence="1">The sequence shown here is derived from an EMBL/GenBank/DDBJ whole genome shotgun (WGS) entry which is preliminary data.</text>
</comment>
<accession>A0ABU6QWI8</accession>
<dbReference type="Proteomes" id="UP001341840">
    <property type="component" value="Unassembled WGS sequence"/>
</dbReference>